<accession>A2SPN2</accession>
<evidence type="ECO:0000259" key="3">
    <source>
        <dbReference type="PROSITE" id="PS50905"/>
    </source>
</evidence>
<dbReference type="eggNOG" id="arCOG01097">
    <property type="taxonomic scope" value="Archaea"/>
</dbReference>
<feature type="domain" description="Ferritin-like diiron" evidence="3">
    <location>
        <begin position="1"/>
        <end position="129"/>
    </location>
</feature>
<dbReference type="Proteomes" id="UP000000365">
    <property type="component" value="Chromosome"/>
</dbReference>
<dbReference type="PANTHER" id="PTHR33746:SF4">
    <property type="entry name" value="RUBRERYTHRIN"/>
    <property type="match status" value="1"/>
</dbReference>
<dbReference type="InterPro" id="IPR048574">
    <property type="entry name" value="RUBY_RBDX"/>
</dbReference>
<evidence type="ECO:0000313" key="4">
    <source>
        <dbReference type="EMBL" id="ABN06288.1"/>
    </source>
</evidence>
<dbReference type="SUPFAM" id="SSF57802">
    <property type="entry name" value="Rubredoxin-like"/>
    <property type="match status" value="1"/>
</dbReference>
<dbReference type="PANTHER" id="PTHR33746">
    <property type="entry name" value="RUBRERYTHRIN"/>
    <property type="match status" value="1"/>
</dbReference>
<evidence type="ECO:0000256" key="1">
    <source>
        <dbReference type="ARBA" id="ARBA00022448"/>
    </source>
</evidence>
<dbReference type="GO" id="GO:0016491">
    <property type="term" value="F:oxidoreductase activity"/>
    <property type="evidence" value="ECO:0007669"/>
    <property type="project" value="InterPro"/>
</dbReference>
<dbReference type="InterPro" id="IPR003251">
    <property type="entry name" value="Rr_diiron-bd_dom"/>
</dbReference>
<dbReference type="InterPro" id="IPR009040">
    <property type="entry name" value="Ferritin-like_diiron"/>
</dbReference>
<sequence length="168" mass="18367">MCMNTQDCIDGAFSGESQANRKYKSYAEAAADEGYDHVAKLFRATSAAEEIHARRLLRVGGYIGSTVANLEAGREGELHETNQMYPEFVSIAEKEDRQDAVITFTHAMKAEAVHAELYRKALEAVKAGKDFNVKTIYLCPVCGNVEIDKTPANCPICGIPGASFKVVE</sequence>
<dbReference type="GO" id="GO:0046872">
    <property type="term" value="F:metal ion binding"/>
    <property type="evidence" value="ECO:0007669"/>
    <property type="project" value="InterPro"/>
</dbReference>
<dbReference type="CDD" id="cd01041">
    <property type="entry name" value="Rubrerythrin"/>
    <property type="match status" value="1"/>
</dbReference>
<dbReference type="EMBL" id="CP000559">
    <property type="protein sequence ID" value="ABN06288.1"/>
    <property type="molecule type" value="Genomic_DNA"/>
</dbReference>
<proteinExistence type="predicted"/>
<dbReference type="Gene3D" id="2.20.28.10">
    <property type="match status" value="1"/>
</dbReference>
<dbReference type="KEGG" id="mla:Mlab_0111"/>
<reference evidence="4 5" key="1">
    <citation type="journal article" date="2009" name="Stand. Genomic Sci.">
        <title>Complete genome sequence of Methanocorpusculum labreanum type strain Z.</title>
        <authorList>
            <person name="Anderson I.J."/>
            <person name="Sieprawska-Lupa M."/>
            <person name="Goltsman E."/>
            <person name="Lapidus A."/>
            <person name="Copeland A."/>
            <person name="Glavina Del Rio T."/>
            <person name="Tice H."/>
            <person name="Dalin E."/>
            <person name="Barry K."/>
            <person name="Pitluck S."/>
            <person name="Hauser L."/>
            <person name="Land M."/>
            <person name="Lucas S."/>
            <person name="Richardson P."/>
            <person name="Whitman W.B."/>
            <person name="Kyrpides N.C."/>
        </authorList>
    </citation>
    <scope>NUCLEOTIDE SEQUENCE [LARGE SCALE GENOMIC DNA]</scope>
    <source>
        <strain evidence="5">ATCC 43576 / DSM 4855 / Z</strain>
    </source>
</reference>
<dbReference type="InterPro" id="IPR009078">
    <property type="entry name" value="Ferritin-like_SF"/>
</dbReference>
<evidence type="ECO:0000256" key="2">
    <source>
        <dbReference type="ARBA" id="ARBA00022982"/>
    </source>
</evidence>
<dbReference type="Pfam" id="PF21349">
    <property type="entry name" value="RUBY_RBDX"/>
    <property type="match status" value="1"/>
</dbReference>
<keyword evidence="5" id="KW-1185">Reference proteome</keyword>
<dbReference type="AlphaFoldDB" id="A2SPN2"/>
<organism evidence="4 5">
    <name type="scientific">Methanocorpusculum labreanum (strain ATCC 43576 / DSM 4855 / Z)</name>
    <dbReference type="NCBI Taxonomy" id="410358"/>
    <lineage>
        <taxon>Archaea</taxon>
        <taxon>Methanobacteriati</taxon>
        <taxon>Methanobacteriota</taxon>
        <taxon>Stenosarchaea group</taxon>
        <taxon>Methanomicrobia</taxon>
        <taxon>Methanomicrobiales</taxon>
        <taxon>Methanocorpusculaceae</taxon>
        <taxon>Methanocorpusculum</taxon>
    </lineage>
</organism>
<dbReference type="PROSITE" id="PS50905">
    <property type="entry name" value="FERRITIN_LIKE"/>
    <property type="match status" value="1"/>
</dbReference>
<keyword evidence="1" id="KW-0813">Transport</keyword>
<dbReference type="HOGENOM" id="CLU_095256_1_0_2"/>
<dbReference type="STRING" id="410358.Mlab_0111"/>
<name>A2SPN2_METLZ</name>
<dbReference type="Gene3D" id="1.20.1260.10">
    <property type="match status" value="1"/>
</dbReference>
<keyword evidence="2" id="KW-0249">Electron transport</keyword>
<protein>
    <submittedName>
        <fullName evidence="4">Rubrerythrin</fullName>
    </submittedName>
</protein>
<dbReference type="SUPFAM" id="SSF47240">
    <property type="entry name" value="Ferritin-like"/>
    <property type="match status" value="1"/>
</dbReference>
<gene>
    <name evidence="4" type="ordered locus">Mlab_0111</name>
</gene>
<evidence type="ECO:0000313" key="5">
    <source>
        <dbReference type="Proteomes" id="UP000000365"/>
    </source>
</evidence>
<dbReference type="Pfam" id="PF02915">
    <property type="entry name" value="Rubrerythrin"/>
    <property type="match status" value="1"/>
</dbReference>
<dbReference type="InterPro" id="IPR052753">
    <property type="entry name" value="Rbr2/Nigerythrin"/>
</dbReference>
<dbReference type="InterPro" id="IPR012347">
    <property type="entry name" value="Ferritin-like"/>
</dbReference>